<sequence length="1186" mass="140945">MTHGIMITNLVLYLGVGDFALQMQTIMNENQKLQRIVFPQNKYSRDSSKTSKKGEQELCFISVICCEQNTFLIDTQYDLWGFGNSQFASLGLQQASVNMPINISQITQNSYKLVNAGTGFVVTYSTNKKIYVWGNWHQLNYGEVLKLSEKQGFTEQIDTFYQISSLDITYNFSINRYNEQERRSSHMPVHQAEVIALKCVGTKTYLLTPSKLFCLGLQQQFVVQFIGIACSQKHILAWDNQGKVWSWGEYADGKLGYMDFIQKEQLSPKLIEDFQTTIMSCVCGSNYSIALDVKGDIYGWGKGPFQIDLSQAVIPSKLCQKQKPFIKIMAGDSHFGALDLSGQLYGWGINIKNCLGDLGDKIRYPQLLELKNIKVIDAAMGSTYTVLIVPSNSKYKLPSLNVDSYTSHQQKRVREEAAFIKDFADKKNKIDQIQIQSQNQQFYDTLESPSNNNTQYEQTAGLLRKMKSQVDSLKGVSKNKWNTKSLRLDTEIINYNNNHVNQDYDNVQSKLKQLEYQNYLYIPVCNTSTPKSLQNWEQRQDTDQFLTYENDVLKYQYILMVKSQDESKFMKTLLNDNNKQSIENQNNILMNSKICKRKSDDLNDKKKYHDKFDQFDPYFLHNVKRDLKLLSQKRKQIFLKKQKQREEFNREVAEKMQLTKVHIQNKEDIIKAIQTQAYERDMKLRIVQQKKQDNFIEKIHHIQQQIQEKSPEFRYKKRLEIIRQQQNMQFFRMILTYFNIENIQQMMQDTSQRGLELKRLMFKEHMKARVIQNTIRKRNIIKKIKQKLGLRQKKILLSFIFRFKIHFRIKSKYTYIRKINLYHLKTSLFNKFRINLKTIITKTQTIQSFCKWYNHNFYVQLSYLNYKWDEYLKQSFKGQMTEKEKEELKLYELPDLMEKQQHLLQKLITPQKQLNWNDLKFKIKPVCKSSELRTNLLKKVKTVVQIDEEIKDIDPKILGRVLLPYTRYNDNITLSVAAKIRFDHQMMIQLQVHEKVYMEELIVKYEILKEHLEKIRREFTRQMRDFYTKLNDYKETHKQQINTDRGKLMIRFKADGPEIKQLKAKDDQELKQILQKRELSRKRNGQNIIIFKEIIFNKIRQLPQDQQPFPNLILKLTENMCSDTKPKFKLRLHQSEWSRLFNQYQSELKQRYLAIMNEARKTVTFRKKNQKQNKLIKNKRTQKAEQ</sequence>
<organism evidence="4 5">
    <name type="scientific">Paramecium pentaurelia</name>
    <dbReference type="NCBI Taxonomy" id="43138"/>
    <lineage>
        <taxon>Eukaryota</taxon>
        <taxon>Sar</taxon>
        <taxon>Alveolata</taxon>
        <taxon>Ciliophora</taxon>
        <taxon>Intramacronucleata</taxon>
        <taxon>Oligohymenophorea</taxon>
        <taxon>Peniculida</taxon>
        <taxon>Parameciidae</taxon>
        <taxon>Paramecium</taxon>
    </lineage>
</organism>
<dbReference type="PROSITE" id="PS50012">
    <property type="entry name" value="RCC1_3"/>
    <property type="match status" value="2"/>
</dbReference>
<name>A0A8S1UUT8_9CILI</name>
<feature type="chain" id="PRO_5035915179" evidence="3">
    <location>
        <begin position="18"/>
        <end position="1186"/>
    </location>
</feature>
<comment type="caution">
    <text evidence="4">The sequence shown here is derived from an EMBL/GenBank/DDBJ whole genome shotgun (WGS) entry which is preliminary data.</text>
</comment>
<proteinExistence type="predicted"/>
<evidence type="ECO:0000256" key="1">
    <source>
        <dbReference type="PROSITE-ProRule" id="PRU00235"/>
    </source>
</evidence>
<evidence type="ECO:0000256" key="3">
    <source>
        <dbReference type="SAM" id="SignalP"/>
    </source>
</evidence>
<reference evidence="4" key="1">
    <citation type="submission" date="2021-01" db="EMBL/GenBank/DDBJ databases">
        <authorList>
            <consortium name="Genoscope - CEA"/>
            <person name="William W."/>
        </authorList>
    </citation>
    <scope>NUCLEOTIDE SEQUENCE</scope>
</reference>
<dbReference type="InterPro" id="IPR051553">
    <property type="entry name" value="Ran_GTPase-activating"/>
</dbReference>
<protein>
    <submittedName>
        <fullName evidence="4">Uncharacterized protein</fullName>
    </submittedName>
</protein>
<dbReference type="PANTHER" id="PTHR45982:SF1">
    <property type="entry name" value="REGULATOR OF CHROMOSOME CONDENSATION"/>
    <property type="match status" value="1"/>
</dbReference>
<dbReference type="AlphaFoldDB" id="A0A8S1UUT8"/>
<dbReference type="EMBL" id="CAJJDO010000048">
    <property type="protein sequence ID" value="CAD8168027.1"/>
    <property type="molecule type" value="Genomic_DNA"/>
</dbReference>
<gene>
    <name evidence="4" type="ORF">PPENT_87.1.T0480151</name>
</gene>
<dbReference type="InterPro" id="IPR000408">
    <property type="entry name" value="Reg_chr_condens"/>
</dbReference>
<feature type="repeat" description="RCC1" evidence="1">
    <location>
        <begin position="242"/>
        <end position="294"/>
    </location>
</feature>
<dbReference type="GO" id="GO:0005085">
    <property type="term" value="F:guanyl-nucleotide exchange factor activity"/>
    <property type="evidence" value="ECO:0007669"/>
    <property type="project" value="TreeGrafter"/>
</dbReference>
<dbReference type="GO" id="GO:0005737">
    <property type="term" value="C:cytoplasm"/>
    <property type="evidence" value="ECO:0007669"/>
    <property type="project" value="TreeGrafter"/>
</dbReference>
<dbReference type="Pfam" id="PF00415">
    <property type="entry name" value="RCC1"/>
    <property type="match status" value="2"/>
</dbReference>
<feature type="signal peptide" evidence="3">
    <location>
        <begin position="1"/>
        <end position="17"/>
    </location>
</feature>
<keyword evidence="5" id="KW-1185">Reference proteome</keyword>
<feature type="repeat" description="RCC1" evidence="1">
    <location>
        <begin position="342"/>
        <end position="391"/>
    </location>
</feature>
<dbReference type="OrthoDB" id="61110at2759"/>
<evidence type="ECO:0000313" key="5">
    <source>
        <dbReference type="Proteomes" id="UP000689195"/>
    </source>
</evidence>
<feature type="region of interest" description="Disordered" evidence="2">
    <location>
        <begin position="1166"/>
        <end position="1186"/>
    </location>
</feature>
<keyword evidence="3" id="KW-0732">Signal</keyword>
<dbReference type="PANTHER" id="PTHR45982">
    <property type="entry name" value="REGULATOR OF CHROMOSOME CONDENSATION"/>
    <property type="match status" value="1"/>
</dbReference>
<evidence type="ECO:0000256" key="2">
    <source>
        <dbReference type="SAM" id="MobiDB-lite"/>
    </source>
</evidence>
<dbReference type="Proteomes" id="UP000689195">
    <property type="component" value="Unassembled WGS sequence"/>
</dbReference>
<accession>A0A8S1UUT8</accession>
<evidence type="ECO:0000313" key="4">
    <source>
        <dbReference type="EMBL" id="CAD8168027.1"/>
    </source>
</evidence>